<reference evidence="2" key="1">
    <citation type="submission" date="2015-04" db="EMBL/GenBank/DDBJ databases">
        <title>The genome sequence of the plant pathogenic Rhizarian Plasmodiophora brassicae reveals insights in its biotrophic life cycle and the origin of chitin synthesis.</title>
        <authorList>
            <person name="Schwelm A."/>
            <person name="Fogelqvist J."/>
            <person name="Knaust A."/>
            <person name="Julke S."/>
            <person name="Lilja T."/>
            <person name="Dhandapani V."/>
            <person name="Bonilla-Rosso G."/>
            <person name="Karlsson M."/>
            <person name="Shevchenko A."/>
            <person name="Choi S.R."/>
            <person name="Kim H.G."/>
            <person name="Park J.Y."/>
            <person name="Lim Y.P."/>
            <person name="Ludwig-Muller J."/>
            <person name="Dixelius C."/>
        </authorList>
    </citation>
    <scope>NUCLEOTIDE SEQUENCE</scope>
    <source>
        <tissue evidence="2">Potato root galls</tissue>
    </source>
</reference>
<comment type="similarity">
    <text evidence="1">Belongs to the STXBP/unc-18/SEC1 family.</text>
</comment>
<dbReference type="InterPro" id="IPR043154">
    <property type="entry name" value="Sec-1-like_dom1"/>
</dbReference>
<name>A0A0H5R8P1_9EUKA</name>
<sequence>QHLGHFIEMSSGVCHLGNACIPLSLIRERAASRFAQILSDIDGPKALVLGPGLSGSLGFVIEVSMLKNHGVHAMYELSPASLPCSNNQVVYIVRAGDIAALRVLAEQFHSHSQERHHHICFMPRCTLLAEATLVQLKVYGNMTRIELGVELFPYDEDVITMCLDGCLKELLVDNDPSVLYYAASAIRTFEDMFGGIPKISGKGDWASRVVQILNKLGHERPVAKDAPICGPVDELILIDRRVDM</sequence>
<dbReference type="Gene3D" id="3.40.50.1910">
    <property type="match status" value="1"/>
</dbReference>
<protein>
    <submittedName>
        <fullName evidence="2">Uncharacterized protein</fullName>
    </submittedName>
</protein>
<dbReference type="GO" id="GO:0016192">
    <property type="term" value="P:vesicle-mediated transport"/>
    <property type="evidence" value="ECO:0007669"/>
    <property type="project" value="InterPro"/>
</dbReference>
<dbReference type="InterPro" id="IPR027482">
    <property type="entry name" value="Sec1-like_dom2"/>
</dbReference>
<evidence type="ECO:0000256" key="1">
    <source>
        <dbReference type="ARBA" id="ARBA00009884"/>
    </source>
</evidence>
<dbReference type="SUPFAM" id="SSF56815">
    <property type="entry name" value="Sec1/munc18-like (SM) proteins"/>
    <property type="match status" value="1"/>
</dbReference>
<dbReference type="InterPro" id="IPR036045">
    <property type="entry name" value="Sec1-like_sf"/>
</dbReference>
<dbReference type="EMBL" id="HACM01009724">
    <property type="protein sequence ID" value="CRZ10166.1"/>
    <property type="molecule type" value="Transcribed_RNA"/>
</dbReference>
<evidence type="ECO:0000313" key="2">
    <source>
        <dbReference type="EMBL" id="CRZ10166.1"/>
    </source>
</evidence>
<feature type="non-terminal residue" evidence="2">
    <location>
        <position position="1"/>
    </location>
</feature>
<dbReference type="InterPro" id="IPR001619">
    <property type="entry name" value="Sec1-like"/>
</dbReference>
<accession>A0A0H5R8P1</accession>
<dbReference type="AlphaFoldDB" id="A0A0H5R8P1"/>
<organism evidence="2">
    <name type="scientific">Spongospora subterranea</name>
    <dbReference type="NCBI Taxonomy" id="70186"/>
    <lineage>
        <taxon>Eukaryota</taxon>
        <taxon>Sar</taxon>
        <taxon>Rhizaria</taxon>
        <taxon>Endomyxa</taxon>
        <taxon>Phytomyxea</taxon>
        <taxon>Plasmodiophorida</taxon>
        <taxon>Plasmodiophoridae</taxon>
        <taxon>Spongospora</taxon>
    </lineage>
</organism>
<proteinExistence type="inferred from homology"/>
<dbReference type="PANTHER" id="PTHR11679">
    <property type="entry name" value="VESICLE PROTEIN SORTING-ASSOCIATED"/>
    <property type="match status" value="1"/>
</dbReference>
<dbReference type="Gene3D" id="3.40.50.2060">
    <property type="match status" value="1"/>
</dbReference>
<dbReference type="Pfam" id="PF00995">
    <property type="entry name" value="Sec1"/>
    <property type="match status" value="1"/>
</dbReference>